<dbReference type="EMBL" id="SKBN01000004">
    <property type="protein sequence ID" value="TGJ88345.1"/>
    <property type="molecule type" value="Genomic_DNA"/>
</dbReference>
<protein>
    <recommendedName>
        <fullName evidence="14">GPI transamidase component PIG-S</fullName>
    </recommendedName>
</protein>
<dbReference type="STRING" id="37992.A0A4Z0Z9N1"/>
<keyword evidence="8 11" id="KW-0472">Membrane</keyword>
<dbReference type="InterPro" id="IPR019540">
    <property type="entry name" value="PtdIno-glycan_biosynth_class_S"/>
</dbReference>
<comment type="similarity">
    <text evidence="3">Belongs to the PIGS family.</text>
</comment>
<comment type="caution">
    <text evidence="12">The sequence shown here is derived from an EMBL/GenBank/DDBJ whole genome shotgun (WGS) entry which is preliminary data.</text>
</comment>
<evidence type="ECO:0000256" key="7">
    <source>
        <dbReference type="ARBA" id="ARBA00022989"/>
    </source>
</evidence>
<keyword evidence="7 11" id="KW-1133">Transmembrane helix</keyword>
<gene>
    <name evidence="12" type="ORF">E0Z10_g473</name>
</gene>
<evidence type="ECO:0000256" key="2">
    <source>
        <dbReference type="ARBA" id="ARBA00004687"/>
    </source>
</evidence>
<dbReference type="Proteomes" id="UP000297716">
    <property type="component" value="Unassembled WGS sequence"/>
</dbReference>
<keyword evidence="9" id="KW-0325">Glycoprotein</keyword>
<dbReference type="UniPathway" id="UPA00196"/>
<evidence type="ECO:0000313" key="13">
    <source>
        <dbReference type="Proteomes" id="UP000297716"/>
    </source>
</evidence>
<evidence type="ECO:0000256" key="8">
    <source>
        <dbReference type="ARBA" id="ARBA00023136"/>
    </source>
</evidence>
<dbReference type="GO" id="GO:0016255">
    <property type="term" value="P:attachment of GPI anchor to protein"/>
    <property type="evidence" value="ECO:0007669"/>
    <property type="project" value="InterPro"/>
</dbReference>
<evidence type="ECO:0000256" key="11">
    <source>
        <dbReference type="SAM" id="Phobius"/>
    </source>
</evidence>
<sequence length="567" mass="61693">MSSSLTARGLTDRSTTSEFEAKTTSNNAEGNGDNGITNAAMVTTAQPNGLGPGSTTAKLKSPPPEQQSHIVRRSLIAASFWLLVLCLGIPIWWKTTTIYRANLPLNQMMNWADGKSCSPVFPIRIVIEAPSLTEQEAQSLISITQNALDAMHDFPGHRLRLEAASQTSLGGIIAPHDHENNALIIRLTPGDIATFEPASSPHAHLPIFEITYPPNSKPTPEAKSSQLATYIAAQLRSTFAEEQAILSYFLATSTISSDQQPQGSHNRIDESLSKRMTRSMKYSGTYHLTFSLFTSGSNPSSWDIDSAINQYLRPVLDMLKPIHNFTIDTQVQLYAVPGVQSQVLTKEDLSSFINAAEWPLSPSIGGAPTINFVVYMGNQTIDLYSGEETSQSWLVPQWGSVYLLSPPAATHVPSEFLKQPVLTFASHLLSLLGTPQSGSLPMRLSTLTRVRSVDMLLRASSSLGSLARLSLALPSISIPPSVADGVAKSIHHLELACSNLGSTKSLEHARIAETEAERAFFEKSMVGQLYFPDEHKVAVYLPLLGPVGVPLFTSLVTEFKAWKTRKL</sequence>
<proteinExistence type="inferred from homology"/>
<evidence type="ECO:0000256" key="10">
    <source>
        <dbReference type="SAM" id="MobiDB-lite"/>
    </source>
</evidence>
<dbReference type="GO" id="GO:0006506">
    <property type="term" value="P:GPI anchor biosynthetic process"/>
    <property type="evidence" value="ECO:0007669"/>
    <property type="project" value="UniProtKB-UniPathway"/>
</dbReference>
<keyword evidence="6" id="KW-0256">Endoplasmic reticulum</keyword>
<evidence type="ECO:0000313" key="12">
    <source>
        <dbReference type="EMBL" id="TGJ88345.1"/>
    </source>
</evidence>
<dbReference type="GO" id="GO:0042765">
    <property type="term" value="C:GPI-anchor transamidase complex"/>
    <property type="evidence" value="ECO:0007669"/>
    <property type="project" value="InterPro"/>
</dbReference>
<comment type="pathway">
    <text evidence="2">Glycolipid biosynthesis; glycosylphosphatidylinositol-anchor biosynthesis.</text>
</comment>
<reference evidence="12 13" key="1">
    <citation type="submission" date="2019-03" db="EMBL/GenBank/DDBJ databases">
        <title>Draft genome sequence of Xylaria hypoxylon DSM 108379, a ubiquitous saprotrophic-parasitic fungi on hardwood.</title>
        <authorList>
            <person name="Buettner E."/>
            <person name="Leonhardt S."/>
            <person name="Gebauer A.M."/>
            <person name="Liers C."/>
            <person name="Hofrichter M."/>
            <person name="Kellner H."/>
        </authorList>
    </citation>
    <scope>NUCLEOTIDE SEQUENCE [LARGE SCALE GENOMIC DNA]</scope>
    <source>
        <strain evidence="12 13">DSM 108379</strain>
    </source>
</reference>
<name>A0A4Z0Z9N1_9PEZI</name>
<dbReference type="PANTHER" id="PTHR21072:SF13">
    <property type="entry name" value="GPI TRANSAMIDASE COMPONENT PIG-S"/>
    <property type="match status" value="1"/>
</dbReference>
<feature type="compositionally biased region" description="Polar residues" evidence="10">
    <location>
        <begin position="1"/>
        <end position="58"/>
    </location>
</feature>
<evidence type="ECO:0000256" key="6">
    <source>
        <dbReference type="ARBA" id="ARBA00022824"/>
    </source>
</evidence>
<dbReference type="Pfam" id="PF10510">
    <property type="entry name" value="PIG-S"/>
    <property type="match status" value="1"/>
</dbReference>
<organism evidence="12 13">
    <name type="scientific">Xylaria hypoxylon</name>
    <dbReference type="NCBI Taxonomy" id="37992"/>
    <lineage>
        <taxon>Eukaryota</taxon>
        <taxon>Fungi</taxon>
        <taxon>Dikarya</taxon>
        <taxon>Ascomycota</taxon>
        <taxon>Pezizomycotina</taxon>
        <taxon>Sordariomycetes</taxon>
        <taxon>Xylariomycetidae</taxon>
        <taxon>Xylariales</taxon>
        <taxon>Xylariaceae</taxon>
        <taxon>Xylaria</taxon>
    </lineage>
</organism>
<accession>A0A4Z0Z9N1</accession>
<evidence type="ECO:0000256" key="4">
    <source>
        <dbReference type="ARBA" id="ARBA00022502"/>
    </source>
</evidence>
<evidence type="ECO:0000256" key="9">
    <source>
        <dbReference type="ARBA" id="ARBA00023180"/>
    </source>
</evidence>
<dbReference type="AlphaFoldDB" id="A0A4Z0Z9N1"/>
<evidence type="ECO:0008006" key="14">
    <source>
        <dbReference type="Google" id="ProtNLM"/>
    </source>
</evidence>
<comment type="subcellular location">
    <subcellularLocation>
        <location evidence="1">Endoplasmic reticulum membrane</location>
        <topology evidence="1">Multi-pass membrane protein</topology>
    </subcellularLocation>
</comment>
<evidence type="ECO:0000256" key="5">
    <source>
        <dbReference type="ARBA" id="ARBA00022692"/>
    </source>
</evidence>
<dbReference type="OrthoDB" id="28748at2759"/>
<evidence type="ECO:0000256" key="3">
    <source>
        <dbReference type="ARBA" id="ARBA00005316"/>
    </source>
</evidence>
<feature type="region of interest" description="Disordered" evidence="10">
    <location>
        <begin position="1"/>
        <end position="65"/>
    </location>
</feature>
<keyword evidence="4" id="KW-0337">GPI-anchor biosynthesis</keyword>
<keyword evidence="5 11" id="KW-0812">Transmembrane</keyword>
<feature type="transmembrane region" description="Helical" evidence="11">
    <location>
        <begin position="75"/>
        <end position="93"/>
    </location>
</feature>
<keyword evidence="13" id="KW-1185">Reference proteome</keyword>
<evidence type="ECO:0000256" key="1">
    <source>
        <dbReference type="ARBA" id="ARBA00004477"/>
    </source>
</evidence>
<dbReference type="PANTHER" id="PTHR21072">
    <property type="entry name" value="GPI TRANSAMIDASE COMPONENT PIG-S"/>
    <property type="match status" value="1"/>
</dbReference>